<dbReference type="PANTHER" id="PTHR30302">
    <property type="entry name" value="HYDROGENASE 1 MATURATION PROTEASE"/>
    <property type="match status" value="1"/>
</dbReference>
<evidence type="ECO:0000313" key="2">
    <source>
        <dbReference type="EMBL" id="AWI81233.1"/>
    </source>
</evidence>
<dbReference type="Proteomes" id="UP000244902">
    <property type="component" value="Chromosome"/>
</dbReference>
<dbReference type="NCBIfam" id="TIGR00072">
    <property type="entry name" value="hydrog_prot"/>
    <property type="match status" value="1"/>
</dbReference>
<dbReference type="GO" id="GO:0008047">
    <property type="term" value="F:enzyme activator activity"/>
    <property type="evidence" value="ECO:0007669"/>
    <property type="project" value="InterPro"/>
</dbReference>
<sequence>MQPHRVHHPQQPGHEHCGAGGGQALPVRAQAHRRPAEPYRGGHPRLRPLPVVCHPCAGPDAAGGRTGGSRRRSDRPRGARLSTVPGLLVFAIGNDARGDDALGPQLGARIEQASPPGVKLLAEYQLQIEHALDLRDAAAVLFIDAAVGLGQAFELRRIELDPAAQLLSHSLSPAALLAVFERIEGRAPPPAFVFALRGESFELGEPLSAPAAGALEAGWAWLSARLSVSGLLAAASGAALQHQQCNRTGHDAPEGRPHAEQ</sequence>
<proteinExistence type="predicted"/>
<dbReference type="GO" id="GO:0016485">
    <property type="term" value="P:protein processing"/>
    <property type="evidence" value="ECO:0007669"/>
    <property type="project" value="TreeGrafter"/>
</dbReference>
<name>A0A2U8H6E8_9RHOO</name>
<dbReference type="InterPro" id="IPR023430">
    <property type="entry name" value="Pept_HybD-like_dom_sf"/>
</dbReference>
<evidence type="ECO:0000256" key="1">
    <source>
        <dbReference type="SAM" id="MobiDB-lite"/>
    </source>
</evidence>
<dbReference type="EMBL" id="CP022188">
    <property type="protein sequence ID" value="AWI81233.1"/>
    <property type="molecule type" value="Genomic_DNA"/>
</dbReference>
<dbReference type="SUPFAM" id="SSF53163">
    <property type="entry name" value="HybD-like"/>
    <property type="match status" value="1"/>
</dbReference>
<dbReference type="PANTHER" id="PTHR30302:SF5">
    <property type="entry name" value="SLR1876 PROTEIN"/>
    <property type="match status" value="1"/>
</dbReference>
<feature type="region of interest" description="Disordered" evidence="1">
    <location>
        <begin position="59"/>
        <end position="79"/>
    </location>
</feature>
<reference evidence="2 3" key="1">
    <citation type="submission" date="2017-06" db="EMBL/GenBank/DDBJ databases">
        <title>Azoarcus sp. TSNA42 complete genome sequence.</title>
        <authorList>
            <person name="Woo J.-H."/>
            <person name="Kim H.-S."/>
        </authorList>
    </citation>
    <scope>NUCLEOTIDE SEQUENCE [LARGE SCALE GENOMIC DNA]</scope>
    <source>
        <strain evidence="2 3">TSNA42</strain>
    </source>
</reference>
<feature type="region of interest" description="Disordered" evidence="1">
    <location>
        <begin position="1"/>
        <end position="23"/>
    </location>
</feature>
<dbReference type="AlphaFoldDB" id="A0A2U8H6E8"/>
<evidence type="ECO:0000313" key="3">
    <source>
        <dbReference type="Proteomes" id="UP000244902"/>
    </source>
</evidence>
<protein>
    <recommendedName>
        <fullName evidence="4">Hydrogenase maturation protease</fullName>
    </recommendedName>
</protein>
<dbReference type="GO" id="GO:0004175">
    <property type="term" value="F:endopeptidase activity"/>
    <property type="evidence" value="ECO:0007669"/>
    <property type="project" value="TreeGrafter"/>
</dbReference>
<evidence type="ECO:0008006" key="4">
    <source>
        <dbReference type="Google" id="ProtNLM"/>
    </source>
</evidence>
<dbReference type="InterPro" id="IPR000671">
    <property type="entry name" value="Peptidase_A31"/>
</dbReference>
<dbReference type="Gene3D" id="3.40.50.1450">
    <property type="entry name" value="HybD-like"/>
    <property type="match status" value="1"/>
</dbReference>
<gene>
    <name evidence="2" type="ORF">CEW87_18805</name>
</gene>
<organism evidence="2 3">
    <name type="scientific">Parazoarcus communis</name>
    <dbReference type="NCBI Taxonomy" id="41977"/>
    <lineage>
        <taxon>Bacteria</taxon>
        <taxon>Pseudomonadati</taxon>
        <taxon>Pseudomonadota</taxon>
        <taxon>Betaproteobacteria</taxon>
        <taxon>Rhodocyclales</taxon>
        <taxon>Zoogloeaceae</taxon>
        <taxon>Parazoarcus</taxon>
    </lineage>
</organism>
<dbReference type="CDD" id="cd06066">
    <property type="entry name" value="H2MP_NAD-link-bidir"/>
    <property type="match status" value="1"/>
</dbReference>
<accession>A0A2U8H6E8</accession>